<dbReference type="InterPro" id="IPR036388">
    <property type="entry name" value="WH-like_DNA-bd_sf"/>
</dbReference>
<evidence type="ECO:0000313" key="2">
    <source>
        <dbReference type="Proteomes" id="UP000265341"/>
    </source>
</evidence>
<sequence>MVVNDRKAAELLTRPEALVYLAPFMKGPRSLRQVAGELSTPIPNLHYWADKFLRLGLLEVVKVERRVGRPIRYYQARAQRYIVPQELVPMAHFEHTERVWNHRLWVALEQASPELLHQRGVEIRLELDGTLTINPSQDRKGSWDILGDGVPAVLNTWSDALLLDPPDAKALQRELLELFERYRRKSGNQRYIIHIGLAPREGDRLSR</sequence>
<protein>
    <submittedName>
        <fullName evidence="1">Uncharacterized protein</fullName>
    </submittedName>
</protein>
<evidence type="ECO:0000313" key="1">
    <source>
        <dbReference type="EMBL" id="RIH84108.1"/>
    </source>
</evidence>
<proteinExistence type="predicted"/>
<dbReference type="Proteomes" id="UP000265341">
    <property type="component" value="Unassembled WGS sequence"/>
</dbReference>
<dbReference type="InterPro" id="IPR036390">
    <property type="entry name" value="WH_DNA-bd_sf"/>
</dbReference>
<accession>A0A399EJI8</accession>
<dbReference type="EMBL" id="QWLA01000063">
    <property type="protein sequence ID" value="RIH84108.1"/>
    <property type="molecule type" value="Genomic_DNA"/>
</dbReference>
<keyword evidence="2" id="KW-1185">Reference proteome</keyword>
<dbReference type="Gene3D" id="1.10.10.10">
    <property type="entry name" value="Winged helix-like DNA-binding domain superfamily/Winged helix DNA-binding domain"/>
    <property type="match status" value="1"/>
</dbReference>
<dbReference type="AlphaFoldDB" id="A0A399EJI8"/>
<gene>
    <name evidence="1" type="ORF">Mrose_02784</name>
</gene>
<name>A0A399EJI8_9DEIN</name>
<dbReference type="SUPFAM" id="SSF46785">
    <property type="entry name" value="Winged helix' DNA-binding domain"/>
    <property type="match status" value="1"/>
</dbReference>
<reference evidence="1 2" key="1">
    <citation type="submission" date="2018-08" db="EMBL/GenBank/DDBJ databases">
        <title>Meiothermus roseus NBRC 110900 genome sequencing project.</title>
        <authorList>
            <person name="Da Costa M.S."/>
            <person name="Albuquerque L."/>
            <person name="Raposo P."/>
            <person name="Froufe H.J.C."/>
            <person name="Barroso C.S."/>
            <person name="Egas C."/>
        </authorList>
    </citation>
    <scope>NUCLEOTIDE SEQUENCE [LARGE SCALE GENOMIC DNA]</scope>
    <source>
        <strain evidence="1 2">NBRC 110900</strain>
    </source>
</reference>
<comment type="caution">
    <text evidence="1">The sequence shown here is derived from an EMBL/GenBank/DDBJ whole genome shotgun (WGS) entry which is preliminary data.</text>
</comment>
<organism evidence="1 2">
    <name type="scientific">Calidithermus roseus</name>
    <dbReference type="NCBI Taxonomy" id="1644118"/>
    <lineage>
        <taxon>Bacteria</taxon>
        <taxon>Thermotogati</taxon>
        <taxon>Deinococcota</taxon>
        <taxon>Deinococci</taxon>
        <taxon>Thermales</taxon>
        <taxon>Thermaceae</taxon>
        <taxon>Calidithermus</taxon>
    </lineage>
</organism>